<evidence type="ECO:0000313" key="1">
    <source>
        <dbReference type="EMBL" id="OQD45919.1"/>
    </source>
</evidence>
<organism evidence="1 2">
    <name type="scientific">Candidatus Brocadia sapporoensis</name>
    <dbReference type="NCBI Taxonomy" id="392547"/>
    <lineage>
        <taxon>Bacteria</taxon>
        <taxon>Pseudomonadati</taxon>
        <taxon>Planctomycetota</taxon>
        <taxon>Candidatus Brocadiia</taxon>
        <taxon>Candidatus Brocadiales</taxon>
        <taxon>Candidatus Brocadiaceae</taxon>
        <taxon>Candidatus Brocadia</taxon>
    </lineage>
</organism>
<protein>
    <submittedName>
        <fullName evidence="1">Uncharacterized protein</fullName>
    </submittedName>
</protein>
<evidence type="ECO:0000313" key="2">
    <source>
        <dbReference type="Proteomes" id="UP000242219"/>
    </source>
</evidence>
<dbReference type="EMBL" id="MJUW02000069">
    <property type="protein sequence ID" value="OQD45919.1"/>
    <property type="molecule type" value="Genomic_DNA"/>
</dbReference>
<dbReference type="AlphaFoldDB" id="A0A1V6M0J6"/>
<keyword evidence="2" id="KW-1185">Reference proteome</keyword>
<name>A0A1V6M0J6_9BACT</name>
<comment type="caution">
    <text evidence="1">The sequence shown here is derived from an EMBL/GenBank/DDBJ whole genome shotgun (WGS) entry which is preliminary data.</text>
</comment>
<dbReference type="Proteomes" id="UP000242219">
    <property type="component" value="Unassembled WGS sequence"/>
</dbReference>
<gene>
    <name evidence="1" type="ORF">BIY37_05915</name>
</gene>
<dbReference type="RefSeq" id="WP_070066903.1">
    <property type="nucleotide sequence ID" value="NZ_MJUW02000069.1"/>
</dbReference>
<proteinExistence type="predicted"/>
<reference evidence="1 2" key="1">
    <citation type="journal article" date="2016" name="Genome Announc.">
        <title>Draft Genome Sequence of the Anaerobic Ammonium-Oxidizing Bacterium 'Candidatus Brocadia sp. 40'.</title>
        <authorList>
            <person name="Ali M."/>
            <person name="Haroon M.F."/>
            <person name="Narita Y."/>
            <person name="Zhang L."/>
            <person name="Rangel Shaw D."/>
            <person name="Okabe S."/>
            <person name="Saikaly P.E."/>
        </authorList>
    </citation>
    <scope>NUCLEOTIDE SEQUENCE [LARGE SCALE GENOMIC DNA]</scope>
    <source>
        <strain evidence="1 2">40</strain>
    </source>
</reference>
<sequence>MEWEIKRGSNGCLLCNKGFFEEEEYYSALFDENKMFVRKDFCSLCWNKGENDGVFSFWKTKVPKKDKPIQTTINLESLLDMFMKLEGNNETHQKNLRYVLALYLIRKKVFKLKSLKRQEGGEVIVLSYPREDKEFDVLNPCLKEEQIESITVEMWQLLNYPYLDCEVLSIAN</sequence>
<accession>A0A1V6M0J6</accession>